<reference evidence="2 3" key="1">
    <citation type="submission" date="2007-11" db="EMBL/GenBank/DDBJ databases">
        <authorList>
            <consortium name="The Salmonella enterica serovar Arizonae Genome Sequencing Project"/>
            <person name="McClelland M."/>
            <person name="Sanderson E.K."/>
            <person name="Porwollik S."/>
            <person name="Spieth J."/>
            <person name="Clifton W.S."/>
            <person name="Fulton R."/>
            <person name="Chunyan W."/>
            <person name="Wollam A."/>
            <person name="Shah N."/>
            <person name="Pepin K."/>
            <person name="Bhonagiri V."/>
            <person name="Nash W."/>
            <person name="Johnson M."/>
            <person name="Thiruvilangam P."/>
            <person name="Wilson R."/>
        </authorList>
    </citation>
    <scope>NUCLEOTIDE SEQUENCE [LARGE SCALE GENOMIC DNA]</scope>
    <source>
        <strain evidence="3">ATCC BAA-731 / CDC346-86 / RSK2980</strain>
    </source>
</reference>
<dbReference type="STRING" id="41514.SARI_02597"/>
<dbReference type="Proteomes" id="UP000002084">
    <property type="component" value="Chromosome"/>
</dbReference>
<accession>A9MMX9</accession>
<sequence length="159" mass="18903">MKMKFKYIFLTVFVSILIITIYFFLKTEKISGIYQNVLYEERWGSECKSTIVLVDNPPVMKSNLVKLWEREKERILSQWMPLNKKCDYILFVNNKPEPPHDSEEIKYWMGDYQLCLKGEIDNCISKDERLFYIGLDKQIYGDRLAGELGNKTIYLSFVD</sequence>
<gene>
    <name evidence="2" type="ordered locus">SARI_02597</name>
</gene>
<evidence type="ECO:0000256" key="1">
    <source>
        <dbReference type="SAM" id="Phobius"/>
    </source>
</evidence>
<keyword evidence="3" id="KW-1185">Reference proteome</keyword>
<evidence type="ECO:0000313" key="3">
    <source>
        <dbReference type="Proteomes" id="UP000002084"/>
    </source>
</evidence>
<proteinExistence type="predicted"/>
<keyword evidence="1" id="KW-0812">Transmembrane</keyword>
<dbReference type="KEGG" id="ses:SARI_02597"/>
<protein>
    <submittedName>
        <fullName evidence="2">Uncharacterized protein</fullName>
    </submittedName>
</protein>
<dbReference type="AlphaFoldDB" id="A9MMX9"/>
<keyword evidence="1" id="KW-0472">Membrane</keyword>
<organism evidence="2 3">
    <name type="scientific">Salmonella arizonae (strain ATCC BAA-731 / CDC346-86 / RSK2980)</name>
    <dbReference type="NCBI Taxonomy" id="41514"/>
    <lineage>
        <taxon>Bacteria</taxon>
        <taxon>Pseudomonadati</taxon>
        <taxon>Pseudomonadota</taxon>
        <taxon>Gammaproteobacteria</taxon>
        <taxon>Enterobacterales</taxon>
        <taxon>Enterobacteriaceae</taxon>
        <taxon>Salmonella</taxon>
    </lineage>
</organism>
<keyword evidence="1" id="KW-1133">Transmembrane helix</keyword>
<name>A9MMX9_SALAR</name>
<evidence type="ECO:0000313" key="2">
    <source>
        <dbReference type="EMBL" id="ABX22454.1"/>
    </source>
</evidence>
<dbReference type="EMBL" id="CP000880">
    <property type="protein sequence ID" value="ABX22454.1"/>
    <property type="molecule type" value="Genomic_DNA"/>
</dbReference>
<feature type="transmembrane region" description="Helical" evidence="1">
    <location>
        <begin position="7"/>
        <end position="25"/>
    </location>
</feature>
<dbReference type="HOGENOM" id="CLU_1659482_0_0_6"/>